<dbReference type="Pfam" id="PF10531">
    <property type="entry name" value="SLBB"/>
    <property type="match status" value="1"/>
</dbReference>
<dbReference type="Proteomes" id="UP000824927">
    <property type="component" value="Unassembled WGS sequence"/>
</dbReference>
<name>A0A9Q3RZB3_9SPHN</name>
<dbReference type="PANTHER" id="PTHR33619">
    <property type="entry name" value="POLYSACCHARIDE EXPORT PROTEIN GFCE-RELATED"/>
    <property type="match status" value="1"/>
</dbReference>
<dbReference type="Pfam" id="PF02563">
    <property type="entry name" value="Poly_export"/>
    <property type="match status" value="1"/>
</dbReference>
<dbReference type="Gene3D" id="3.30.1950.10">
    <property type="entry name" value="wza like domain"/>
    <property type="match status" value="1"/>
</dbReference>
<accession>A0A9Q3RZB3</accession>
<protein>
    <submittedName>
        <fullName evidence="4">Polysaccharide export protein</fullName>
    </submittedName>
</protein>
<gene>
    <name evidence="4" type="ORF">KUV31_02235</name>
</gene>
<evidence type="ECO:0000259" key="3">
    <source>
        <dbReference type="Pfam" id="PF10531"/>
    </source>
</evidence>
<proteinExistence type="predicted"/>
<reference evidence="4" key="1">
    <citation type="submission" date="2021-06" db="EMBL/GenBank/DDBJ databases">
        <title>50 bacteria genomes isolated from Dapeng, Shenzhen, China.</title>
        <authorList>
            <person name="Zheng W."/>
            <person name="Yu S."/>
            <person name="Huang Y."/>
        </authorList>
    </citation>
    <scope>NUCLEOTIDE SEQUENCE</scope>
    <source>
        <strain evidence="4">DP4N28-2</strain>
    </source>
</reference>
<feature type="domain" description="Soluble ligand binding" evidence="3">
    <location>
        <begin position="134"/>
        <end position="183"/>
    </location>
</feature>
<dbReference type="PROSITE" id="PS51257">
    <property type="entry name" value="PROKAR_LIPOPROTEIN"/>
    <property type="match status" value="1"/>
</dbReference>
<dbReference type="GO" id="GO:0015159">
    <property type="term" value="F:polysaccharide transmembrane transporter activity"/>
    <property type="evidence" value="ECO:0007669"/>
    <property type="project" value="InterPro"/>
</dbReference>
<feature type="domain" description="Polysaccharide export protein N-terminal" evidence="2">
    <location>
        <begin position="51"/>
        <end position="126"/>
    </location>
</feature>
<dbReference type="InterPro" id="IPR049712">
    <property type="entry name" value="Poly_export"/>
</dbReference>
<sequence>MIRSLNMADMAKFTALCAVTLLASCQRPMNPVVPAGQAGYDAVAIDPSQIQPQSYDLAPGDKIAVRVYGEPELSVDELVIDNAGFVNLPLIGEIRAGGQSAGELAQGIEAAYAADFVRDPRVNVVVLQGRVRTIAVEGEVEQPGVFPYAEGQTLLSALALARSPTDVAKLDEVIIFRTVEGQRLAGRFDLQDIRGGRSPDVALVPGDVVVVGYSTVRGAYLDVVKALPVVGFFRPIN</sequence>
<evidence type="ECO:0000313" key="5">
    <source>
        <dbReference type="Proteomes" id="UP000824927"/>
    </source>
</evidence>
<keyword evidence="1" id="KW-0732">Signal</keyword>
<evidence type="ECO:0000256" key="1">
    <source>
        <dbReference type="ARBA" id="ARBA00022729"/>
    </source>
</evidence>
<comment type="caution">
    <text evidence="4">The sequence shown here is derived from an EMBL/GenBank/DDBJ whole genome shotgun (WGS) entry which is preliminary data.</text>
</comment>
<dbReference type="EMBL" id="JAHVKP010000001">
    <property type="protein sequence ID" value="MBY6217152.1"/>
    <property type="molecule type" value="Genomic_DNA"/>
</dbReference>
<dbReference type="PANTHER" id="PTHR33619:SF3">
    <property type="entry name" value="POLYSACCHARIDE EXPORT PROTEIN GFCE-RELATED"/>
    <property type="match status" value="1"/>
</dbReference>
<dbReference type="Gene3D" id="3.10.560.10">
    <property type="entry name" value="Outer membrane lipoprotein wza domain like"/>
    <property type="match status" value="1"/>
</dbReference>
<dbReference type="InterPro" id="IPR003715">
    <property type="entry name" value="Poly_export_N"/>
</dbReference>
<evidence type="ECO:0000313" key="4">
    <source>
        <dbReference type="EMBL" id="MBY6217152.1"/>
    </source>
</evidence>
<organism evidence="4 5">
    <name type="scientific">Qipengyuania aquimaris</name>
    <dbReference type="NCBI Taxonomy" id="255984"/>
    <lineage>
        <taxon>Bacteria</taxon>
        <taxon>Pseudomonadati</taxon>
        <taxon>Pseudomonadota</taxon>
        <taxon>Alphaproteobacteria</taxon>
        <taxon>Sphingomonadales</taxon>
        <taxon>Erythrobacteraceae</taxon>
        <taxon>Qipengyuania</taxon>
    </lineage>
</organism>
<dbReference type="RefSeq" id="WP_222404345.1">
    <property type="nucleotide sequence ID" value="NZ_JAHVKP010000001.1"/>
</dbReference>
<dbReference type="InterPro" id="IPR019554">
    <property type="entry name" value="Soluble_ligand-bd"/>
</dbReference>
<evidence type="ECO:0000259" key="2">
    <source>
        <dbReference type="Pfam" id="PF02563"/>
    </source>
</evidence>
<dbReference type="AlphaFoldDB" id="A0A9Q3RZB3"/>